<comment type="caution">
    <text evidence="3">The sequence shown here is derived from an EMBL/GenBank/DDBJ whole genome shotgun (WGS) entry which is preliminary data.</text>
</comment>
<feature type="region of interest" description="Disordered" evidence="1">
    <location>
        <begin position="64"/>
        <end position="102"/>
    </location>
</feature>
<gene>
    <name evidence="3" type="ORF">EUA98_17950</name>
</gene>
<accession>A0A4Q5MVM7</accession>
<dbReference type="AlphaFoldDB" id="A0A4Q5MVM7"/>
<protein>
    <submittedName>
        <fullName evidence="3">DNA-binding protein</fullName>
    </submittedName>
</protein>
<feature type="domain" description="Helix-turn-helix" evidence="2">
    <location>
        <begin position="8"/>
        <end position="55"/>
    </location>
</feature>
<dbReference type="OrthoDB" id="4949931at2"/>
<dbReference type="InterPro" id="IPR041657">
    <property type="entry name" value="HTH_17"/>
</dbReference>
<evidence type="ECO:0000259" key="2">
    <source>
        <dbReference type="Pfam" id="PF12728"/>
    </source>
</evidence>
<organism evidence="3 4">
    <name type="scientific">Pengzhenrongella frigida</name>
    <dbReference type="NCBI Taxonomy" id="1259133"/>
    <lineage>
        <taxon>Bacteria</taxon>
        <taxon>Bacillati</taxon>
        <taxon>Actinomycetota</taxon>
        <taxon>Actinomycetes</taxon>
        <taxon>Micrococcales</taxon>
        <taxon>Pengzhenrongella</taxon>
    </lineage>
</organism>
<name>A0A4Q5MVM7_9MICO</name>
<keyword evidence="3" id="KW-0238">DNA-binding</keyword>
<proteinExistence type="predicted"/>
<keyword evidence="4" id="KW-1185">Reference proteome</keyword>
<reference evidence="3 4" key="1">
    <citation type="submission" date="2019-01" db="EMBL/GenBank/DDBJ databases">
        <title>Novel species of Cellulomonas.</title>
        <authorList>
            <person name="Liu Q."/>
            <person name="Xin Y.-H."/>
        </authorList>
    </citation>
    <scope>NUCLEOTIDE SEQUENCE [LARGE SCALE GENOMIC DNA]</scope>
    <source>
        <strain evidence="3 4">HLT2-17</strain>
    </source>
</reference>
<dbReference type="Proteomes" id="UP000293764">
    <property type="component" value="Unassembled WGS sequence"/>
</dbReference>
<evidence type="ECO:0000313" key="3">
    <source>
        <dbReference type="EMBL" id="RYV49608.1"/>
    </source>
</evidence>
<evidence type="ECO:0000313" key="4">
    <source>
        <dbReference type="Proteomes" id="UP000293764"/>
    </source>
</evidence>
<dbReference type="EMBL" id="SDWW01000062">
    <property type="protein sequence ID" value="RYV49608.1"/>
    <property type="molecule type" value="Genomic_DNA"/>
</dbReference>
<dbReference type="Pfam" id="PF12728">
    <property type="entry name" value="HTH_17"/>
    <property type="match status" value="1"/>
</dbReference>
<dbReference type="RefSeq" id="WP_130104066.1">
    <property type="nucleotide sequence ID" value="NZ_SDWW01000062.1"/>
</dbReference>
<sequence length="102" mass="11611">MSSERLTFSPEDVAEQLGTSAWWVREQARRGRIPHLRLGKARIRFLQEHIDTLIQHFTVEERSLTAEPPPTASLDLTALGATSRSLASHRRRPHVQGDSQLF</sequence>
<evidence type="ECO:0000256" key="1">
    <source>
        <dbReference type="SAM" id="MobiDB-lite"/>
    </source>
</evidence>
<dbReference type="GO" id="GO:0003677">
    <property type="term" value="F:DNA binding"/>
    <property type="evidence" value="ECO:0007669"/>
    <property type="project" value="UniProtKB-KW"/>
</dbReference>